<dbReference type="InterPro" id="IPR006867">
    <property type="entry name" value="DUF632"/>
</dbReference>
<dbReference type="PANTHER" id="PTHR21450">
    <property type="entry name" value="PROTEIN ALTERED PHOSPHATE STARVATION RESPONSE 1"/>
    <property type="match status" value="1"/>
</dbReference>
<feature type="domain" description="DUF632" evidence="2">
    <location>
        <begin position="244"/>
        <end position="561"/>
    </location>
</feature>
<protein>
    <recommendedName>
        <fullName evidence="2">DUF632 domain-containing protein</fullName>
    </recommendedName>
</protein>
<accession>A0ABR0V7F2</accession>
<organism evidence="3 4">
    <name type="scientific">Rehmannia glutinosa</name>
    <name type="common">Chinese foxglove</name>
    <dbReference type="NCBI Taxonomy" id="99300"/>
    <lineage>
        <taxon>Eukaryota</taxon>
        <taxon>Viridiplantae</taxon>
        <taxon>Streptophyta</taxon>
        <taxon>Embryophyta</taxon>
        <taxon>Tracheophyta</taxon>
        <taxon>Spermatophyta</taxon>
        <taxon>Magnoliopsida</taxon>
        <taxon>eudicotyledons</taxon>
        <taxon>Gunneridae</taxon>
        <taxon>Pentapetalae</taxon>
        <taxon>asterids</taxon>
        <taxon>lamiids</taxon>
        <taxon>Lamiales</taxon>
        <taxon>Orobanchaceae</taxon>
        <taxon>Rehmannieae</taxon>
        <taxon>Rehmannia</taxon>
    </lineage>
</organism>
<name>A0ABR0V7F2_REHGL</name>
<evidence type="ECO:0000313" key="3">
    <source>
        <dbReference type="EMBL" id="KAK6131090.1"/>
    </source>
</evidence>
<evidence type="ECO:0000259" key="2">
    <source>
        <dbReference type="Pfam" id="PF04782"/>
    </source>
</evidence>
<feature type="region of interest" description="Disordered" evidence="1">
    <location>
        <begin position="126"/>
        <end position="231"/>
    </location>
</feature>
<feature type="compositionally biased region" description="Basic and acidic residues" evidence="1">
    <location>
        <begin position="150"/>
        <end position="167"/>
    </location>
</feature>
<dbReference type="PANTHER" id="PTHR21450:SF2">
    <property type="entry name" value="FAMILY PROTEIN, PUTATIVE (DUF630 AND DUF632)-RELATED"/>
    <property type="match status" value="1"/>
</dbReference>
<gene>
    <name evidence="3" type="ORF">DH2020_035166</name>
</gene>
<proteinExistence type="predicted"/>
<keyword evidence="4" id="KW-1185">Reference proteome</keyword>
<feature type="compositionally biased region" description="Low complexity" evidence="1">
    <location>
        <begin position="180"/>
        <end position="189"/>
    </location>
</feature>
<dbReference type="Proteomes" id="UP001318860">
    <property type="component" value="Unassembled WGS sequence"/>
</dbReference>
<sequence length="673" mass="77294">MNDPSIYPTTQRHMDQRWYYSNNANVYYTKNSATAMKTAIQDPPAYGYSDSYWNYPVDYGGDYGYFPMGSAVRMRNSEGVKVSPQKEAPPPPSPKVLSWDLFNPFVAFDGGYAGYYPIGTYGYGSNSTSPDLSEVRKREGIPDLEEETENELHKEALKGKRMNAEAKKRSRTEPIQNNIESSSKSVPQSSEERLKPSVSPHNEGYSWSKSVDEGSVKKKGVNTEVDSSRLSSVTVLSPRGTRDLKEVVAEIRDDFEIASGYGREVALMLEVEKMPYRPGFLRVILSRILYLITPLLKLRGSSSMQSVKSASTSKKSAKSYFEDVGKDVNATVYNLSSTLDKLYAWEKKLHKEDEERIRIKYEKQYKRLKVLDEEGAESSKIYAAQTSIRRLRTKLDVSIKAIDVISSRIDKLRDEELQPKVAALIHGLIRMWKAMLKCHQKQFRAIMEIKTQKLRVKTCLQTDSSLRTTTELENELRSWCHRFNEWIGFQKSYVESLNGWLLKCLQFEPEQEFSDRPFFYSPSQLGAPSIFIICNDWHKALESISEGKVAKPLNAFASSLHQLWEKQDNEEHQAEYLLMDYEKLLRTRRMEKMERGQDSSLSPLNLDSLRQRLVEERRKHKDSMKLVHNAASSSLRGGLVPIFKALENFTSEALKAHEHVRIQHPMVELTKRK</sequence>
<reference evidence="3 4" key="1">
    <citation type="journal article" date="2021" name="Comput. Struct. Biotechnol. J.">
        <title>De novo genome assembly of the potent medicinal plant Rehmannia glutinosa using nanopore technology.</title>
        <authorList>
            <person name="Ma L."/>
            <person name="Dong C."/>
            <person name="Song C."/>
            <person name="Wang X."/>
            <person name="Zheng X."/>
            <person name="Niu Y."/>
            <person name="Chen S."/>
            <person name="Feng W."/>
        </authorList>
    </citation>
    <scope>NUCLEOTIDE SEQUENCE [LARGE SCALE GENOMIC DNA]</scope>
    <source>
        <strain evidence="3">DH-2019</strain>
    </source>
</reference>
<evidence type="ECO:0000256" key="1">
    <source>
        <dbReference type="SAM" id="MobiDB-lite"/>
    </source>
</evidence>
<dbReference type="Pfam" id="PF04782">
    <property type="entry name" value="DUF632"/>
    <property type="match status" value="1"/>
</dbReference>
<dbReference type="EMBL" id="JABTTQ020001468">
    <property type="protein sequence ID" value="KAK6131090.1"/>
    <property type="molecule type" value="Genomic_DNA"/>
</dbReference>
<evidence type="ECO:0000313" key="4">
    <source>
        <dbReference type="Proteomes" id="UP001318860"/>
    </source>
</evidence>
<comment type="caution">
    <text evidence="3">The sequence shown here is derived from an EMBL/GenBank/DDBJ whole genome shotgun (WGS) entry which is preliminary data.</text>
</comment>